<proteinExistence type="predicted"/>
<evidence type="ECO:0000313" key="2">
    <source>
        <dbReference type="Proteomes" id="UP000807115"/>
    </source>
</evidence>
<accession>A0A921Q839</accession>
<dbReference type="AlphaFoldDB" id="A0A921Q839"/>
<evidence type="ECO:0000313" key="1">
    <source>
        <dbReference type="EMBL" id="KAG0516992.1"/>
    </source>
</evidence>
<comment type="caution">
    <text evidence="1">The sequence shown here is derived from an EMBL/GenBank/DDBJ whole genome shotgun (WGS) entry which is preliminary data.</text>
</comment>
<dbReference type="EMBL" id="CM027688">
    <property type="protein sequence ID" value="KAG0516992.1"/>
    <property type="molecule type" value="Genomic_DNA"/>
</dbReference>
<name>A0A921Q839_SORBI</name>
<reference evidence="1" key="1">
    <citation type="journal article" date="2019" name="BMC Genomics">
        <title>A new reference genome for Sorghum bicolor reveals high levels of sequence similarity between sweet and grain genotypes: implications for the genetics of sugar metabolism.</title>
        <authorList>
            <person name="Cooper E.A."/>
            <person name="Brenton Z.W."/>
            <person name="Flinn B.S."/>
            <person name="Jenkins J."/>
            <person name="Shu S."/>
            <person name="Flowers D."/>
            <person name="Luo F."/>
            <person name="Wang Y."/>
            <person name="Xia P."/>
            <person name="Barry K."/>
            <person name="Daum C."/>
            <person name="Lipzen A."/>
            <person name="Yoshinaga Y."/>
            <person name="Schmutz J."/>
            <person name="Saski C."/>
            <person name="Vermerris W."/>
            <person name="Kresovich S."/>
        </authorList>
    </citation>
    <scope>NUCLEOTIDE SEQUENCE</scope>
</reference>
<organism evidence="1 2">
    <name type="scientific">Sorghum bicolor</name>
    <name type="common">Sorghum</name>
    <name type="synonym">Sorghum vulgare</name>
    <dbReference type="NCBI Taxonomy" id="4558"/>
    <lineage>
        <taxon>Eukaryota</taxon>
        <taxon>Viridiplantae</taxon>
        <taxon>Streptophyta</taxon>
        <taxon>Embryophyta</taxon>
        <taxon>Tracheophyta</taxon>
        <taxon>Spermatophyta</taxon>
        <taxon>Magnoliopsida</taxon>
        <taxon>Liliopsida</taxon>
        <taxon>Poales</taxon>
        <taxon>Poaceae</taxon>
        <taxon>PACMAD clade</taxon>
        <taxon>Panicoideae</taxon>
        <taxon>Andropogonodae</taxon>
        <taxon>Andropogoneae</taxon>
        <taxon>Sorghinae</taxon>
        <taxon>Sorghum</taxon>
    </lineage>
</organism>
<gene>
    <name evidence="1" type="ORF">BDA96_09G049300</name>
</gene>
<sequence length="85" mass="9937">MCLRGKFYFTLYYFHMYRIVHISAFAPASYSSFHQTICYVLPSDIQHQLVGVSKILVRGPNLGLNKRSCAVQLRYEMNLVYRTIP</sequence>
<dbReference type="Gramene" id="EES19038">
    <property type="protein sequence ID" value="EES19038"/>
    <property type="gene ID" value="SORBI_3009G046300"/>
</dbReference>
<protein>
    <submittedName>
        <fullName evidence="1">Uncharacterized protein</fullName>
    </submittedName>
</protein>
<dbReference type="Proteomes" id="UP000807115">
    <property type="component" value="Chromosome 9"/>
</dbReference>
<reference evidence="1" key="2">
    <citation type="submission" date="2020-10" db="EMBL/GenBank/DDBJ databases">
        <authorList>
            <person name="Cooper E.A."/>
            <person name="Brenton Z.W."/>
            <person name="Flinn B.S."/>
            <person name="Jenkins J."/>
            <person name="Shu S."/>
            <person name="Flowers D."/>
            <person name="Luo F."/>
            <person name="Wang Y."/>
            <person name="Xia P."/>
            <person name="Barry K."/>
            <person name="Daum C."/>
            <person name="Lipzen A."/>
            <person name="Yoshinaga Y."/>
            <person name="Schmutz J."/>
            <person name="Saski C."/>
            <person name="Vermerris W."/>
            <person name="Kresovich S."/>
        </authorList>
    </citation>
    <scope>NUCLEOTIDE SEQUENCE</scope>
</reference>